<reference evidence="2" key="1">
    <citation type="submission" date="2024-07" db="EMBL/GenBank/DDBJ databases">
        <authorList>
            <person name="Bringhurst R.M."/>
            <person name="Homer T.E."/>
        </authorList>
    </citation>
    <scope>NUCLEOTIDE SEQUENCE</scope>
</reference>
<feature type="region of interest" description="Disordered" evidence="1">
    <location>
        <begin position="1"/>
        <end position="69"/>
    </location>
</feature>
<dbReference type="EMBL" id="PQ015379">
    <property type="protein sequence ID" value="XDJ15198.1"/>
    <property type="molecule type" value="Genomic_DNA"/>
</dbReference>
<sequence>MAVKKGSGVKVRTVRGGDDDDGIVIDRKGKPRNSNLDEGRGPGIKKKKKIKPKEREDLTPEDNTFKVGKDPLKKKKKKAIEGDYLPKASNSKELAMVSAGPVALKKKAKGKQDVLQAVEEYVHLPQPVDEFDAETRRIFEQLVRTAGRLEDQMEERIYNKDVYALNTIYSQIREVIADLRATRDISAQISELEAVVLRPYQQIVAQGFTDMYFHMMGAITKFVKDEDIRAELEKKMKNTLGEVAETVTEEYPKALDRMRKVLL</sequence>
<evidence type="ECO:0000256" key="1">
    <source>
        <dbReference type="SAM" id="MobiDB-lite"/>
    </source>
</evidence>
<name>A0AB39CEB5_9VIRU</name>
<evidence type="ECO:0000313" key="2">
    <source>
        <dbReference type="EMBL" id="XDJ15198.1"/>
    </source>
</evidence>
<protein>
    <submittedName>
        <fullName evidence="2">Uncharacterized protein</fullName>
    </submittedName>
</protein>
<proteinExistence type="predicted"/>
<feature type="compositionally biased region" description="Basic and acidic residues" evidence="1">
    <location>
        <begin position="53"/>
        <end position="69"/>
    </location>
</feature>
<feature type="compositionally biased region" description="Basic residues" evidence="1">
    <location>
        <begin position="43"/>
        <end position="52"/>
    </location>
</feature>
<organism evidence="2">
    <name type="scientific">Pseudomonas phage HRDY3</name>
    <dbReference type="NCBI Taxonomy" id="3236930"/>
    <lineage>
        <taxon>Viruses</taxon>
    </lineage>
</organism>
<accession>A0AB39CEB5</accession>